<feature type="domain" description="Peptidoglycan recognition protein family" evidence="3">
    <location>
        <begin position="1"/>
        <end position="123"/>
    </location>
</feature>
<dbReference type="InterPro" id="IPR002502">
    <property type="entry name" value="Amidase_domain"/>
</dbReference>
<gene>
    <name evidence="4" type="ORF">EVA_00002</name>
</gene>
<dbReference type="EC" id="3.5.1.28" evidence="4"/>
<keyword evidence="4" id="KW-0378">Hydrolase</keyword>
<dbReference type="InterPro" id="IPR006619">
    <property type="entry name" value="PGRP_domain_met/bac"/>
</dbReference>
<evidence type="ECO:0000259" key="3">
    <source>
        <dbReference type="SMART" id="SM00701"/>
    </source>
</evidence>
<proteinExistence type="inferred from homology"/>
<dbReference type="Gene3D" id="3.40.80.10">
    <property type="entry name" value="Peptidoglycan recognition protein-like"/>
    <property type="match status" value="1"/>
</dbReference>
<accession>J9H539</accession>
<dbReference type="CDD" id="cd06583">
    <property type="entry name" value="PGRP"/>
    <property type="match status" value="1"/>
</dbReference>
<evidence type="ECO:0000313" key="4">
    <source>
        <dbReference type="EMBL" id="EJX11253.1"/>
    </source>
</evidence>
<name>J9H539_9ZZZZ</name>
<dbReference type="PANTHER" id="PTHR11022:SF41">
    <property type="entry name" value="PEPTIDOGLYCAN-RECOGNITION PROTEIN LC-RELATED"/>
    <property type="match status" value="1"/>
</dbReference>
<feature type="domain" description="N-acetylmuramoyl-L-alanine amidase" evidence="2">
    <location>
        <begin position="1"/>
        <end position="135"/>
    </location>
</feature>
<dbReference type="Pfam" id="PF01510">
    <property type="entry name" value="Amidase_2"/>
    <property type="match status" value="1"/>
</dbReference>
<dbReference type="InterPro" id="IPR015510">
    <property type="entry name" value="PGRP"/>
</dbReference>
<protein>
    <submittedName>
        <fullName evidence="4">N-acetylmuramoyl-L-alanine amidase</fullName>
        <ecNumber evidence="4">3.5.1.28</ecNumber>
    </submittedName>
</protein>
<dbReference type="SMART" id="SM00644">
    <property type="entry name" value="Ami_2"/>
    <property type="match status" value="1"/>
</dbReference>
<dbReference type="SMART" id="SM00701">
    <property type="entry name" value="PGRP"/>
    <property type="match status" value="1"/>
</dbReference>
<dbReference type="GO" id="GO:0009253">
    <property type="term" value="P:peptidoglycan catabolic process"/>
    <property type="evidence" value="ECO:0007669"/>
    <property type="project" value="InterPro"/>
</dbReference>
<evidence type="ECO:0000256" key="1">
    <source>
        <dbReference type="ARBA" id="ARBA00007553"/>
    </source>
</evidence>
<dbReference type="InterPro" id="IPR036505">
    <property type="entry name" value="Amidase/PGRP_sf"/>
</dbReference>
<dbReference type="SUPFAM" id="SSF55846">
    <property type="entry name" value="N-acetylmuramoyl-L-alanine amidase-like"/>
    <property type="match status" value="1"/>
</dbReference>
<dbReference type="GO" id="GO:0008270">
    <property type="term" value="F:zinc ion binding"/>
    <property type="evidence" value="ECO:0007669"/>
    <property type="project" value="InterPro"/>
</dbReference>
<dbReference type="AlphaFoldDB" id="J9H539"/>
<dbReference type="PANTHER" id="PTHR11022">
    <property type="entry name" value="PEPTIDOGLYCAN RECOGNITION PROTEIN"/>
    <property type="match status" value="1"/>
</dbReference>
<comment type="caution">
    <text evidence="4">The sequence shown here is derived from an EMBL/GenBank/DDBJ whole genome shotgun (WGS) entry which is preliminary data.</text>
</comment>
<dbReference type="EMBL" id="AMCI01000001">
    <property type="protein sequence ID" value="EJX11253.1"/>
    <property type="molecule type" value="Genomic_DNA"/>
</dbReference>
<reference evidence="4" key="1">
    <citation type="journal article" date="2012" name="PLoS ONE">
        <title>Gene sets for utilization of primary and secondary nutrition supplies in the distal gut of endangered iberian lynx.</title>
        <authorList>
            <person name="Alcaide M."/>
            <person name="Messina E."/>
            <person name="Richter M."/>
            <person name="Bargiela R."/>
            <person name="Peplies J."/>
            <person name="Huws S.A."/>
            <person name="Newbold C.J."/>
            <person name="Golyshin P.N."/>
            <person name="Simon M.A."/>
            <person name="Lopez G."/>
            <person name="Yakimov M.M."/>
            <person name="Ferrer M."/>
        </authorList>
    </citation>
    <scope>NUCLEOTIDE SEQUENCE</scope>
</reference>
<dbReference type="GO" id="GO:0008745">
    <property type="term" value="F:N-acetylmuramoyl-L-alanine amidase activity"/>
    <property type="evidence" value="ECO:0007669"/>
    <property type="project" value="UniProtKB-EC"/>
</dbReference>
<comment type="similarity">
    <text evidence="1">Belongs to the N-acetylmuramoyl-L-alanine amidase 2 family.</text>
</comment>
<evidence type="ECO:0000259" key="2">
    <source>
        <dbReference type="SMART" id="SM00644"/>
    </source>
</evidence>
<organism evidence="4">
    <name type="scientific">gut metagenome</name>
    <dbReference type="NCBI Taxonomy" id="749906"/>
    <lineage>
        <taxon>unclassified sequences</taxon>
        <taxon>metagenomes</taxon>
        <taxon>organismal metagenomes</taxon>
    </lineage>
</organism>
<sequence>MKYYQNLRNIAFIVVHCSATREDRDFPVEALRRCHIEERGFANIGYHFYITRDGITHACRPLDRIGAHCRGFNDHSIGVCYEGGLDVHGRPADTRTMAQKIALIALLRELHKDYPQAYIRGHRDLATSLHKVCPCFDAADEYAEFQPDDERPCDDDE</sequence>